<evidence type="ECO:0000313" key="2">
    <source>
        <dbReference type="EMBL" id="EJK66690.1"/>
    </source>
</evidence>
<protein>
    <submittedName>
        <fullName evidence="2">Uncharacterized protein</fullName>
    </submittedName>
</protein>
<feature type="region of interest" description="Disordered" evidence="1">
    <location>
        <begin position="160"/>
        <end position="181"/>
    </location>
</feature>
<organism evidence="2 3">
    <name type="scientific">Thalassiosira oceanica</name>
    <name type="common">Marine diatom</name>
    <dbReference type="NCBI Taxonomy" id="159749"/>
    <lineage>
        <taxon>Eukaryota</taxon>
        <taxon>Sar</taxon>
        <taxon>Stramenopiles</taxon>
        <taxon>Ochrophyta</taxon>
        <taxon>Bacillariophyta</taxon>
        <taxon>Coscinodiscophyceae</taxon>
        <taxon>Thalassiosirophycidae</taxon>
        <taxon>Thalassiosirales</taxon>
        <taxon>Thalassiosiraceae</taxon>
        <taxon>Thalassiosira</taxon>
    </lineage>
</organism>
<feature type="compositionally biased region" description="Polar residues" evidence="1">
    <location>
        <begin position="133"/>
        <end position="143"/>
    </location>
</feature>
<reference evidence="2 3" key="1">
    <citation type="journal article" date="2012" name="Genome Biol.">
        <title>Genome and low-iron response of an oceanic diatom adapted to chronic iron limitation.</title>
        <authorList>
            <person name="Lommer M."/>
            <person name="Specht M."/>
            <person name="Roy A.S."/>
            <person name="Kraemer L."/>
            <person name="Andreson R."/>
            <person name="Gutowska M.A."/>
            <person name="Wolf J."/>
            <person name="Bergner S.V."/>
            <person name="Schilhabel M.B."/>
            <person name="Klostermeier U.C."/>
            <person name="Beiko R.G."/>
            <person name="Rosenstiel P."/>
            <person name="Hippler M."/>
            <person name="Laroche J."/>
        </authorList>
    </citation>
    <scope>NUCLEOTIDE SEQUENCE [LARGE SCALE GENOMIC DNA]</scope>
    <source>
        <strain evidence="2 3">CCMP1005</strain>
    </source>
</reference>
<accession>K0SMY7</accession>
<gene>
    <name evidence="2" type="ORF">THAOC_12365</name>
</gene>
<feature type="compositionally biased region" description="Basic and acidic residues" evidence="1">
    <location>
        <begin position="172"/>
        <end position="181"/>
    </location>
</feature>
<dbReference type="Proteomes" id="UP000266841">
    <property type="component" value="Unassembled WGS sequence"/>
</dbReference>
<evidence type="ECO:0000313" key="3">
    <source>
        <dbReference type="Proteomes" id="UP000266841"/>
    </source>
</evidence>
<dbReference type="AlphaFoldDB" id="K0SMY7"/>
<evidence type="ECO:0000256" key="1">
    <source>
        <dbReference type="SAM" id="MobiDB-lite"/>
    </source>
</evidence>
<proteinExistence type="predicted"/>
<comment type="caution">
    <text evidence="2">The sequence shown here is derived from an EMBL/GenBank/DDBJ whole genome shotgun (WGS) entry which is preliminary data.</text>
</comment>
<sequence>MVAAAALLGLPDPCRRRDSSTGMPWRLDCGGSGRRRLGDGGRDIIHLDYRLDNANANGSIRRLSKADPSDVGQSALREGAESTSPKRTDSKAGRIWATRRERLGDESEERSSGGERRTVGGPPIIKGLETSESRWSPRTINGTRQRMRVGGCLAAVRQRGLASLTRTSAARSNDDAASDGK</sequence>
<feature type="non-terminal residue" evidence="2">
    <location>
        <position position="181"/>
    </location>
</feature>
<keyword evidence="3" id="KW-1185">Reference proteome</keyword>
<feature type="region of interest" description="Disordered" evidence="1">
    <location>
        <begin position="60"/>
        <end position="143"/>
    </location>
</feature>
<feature type="compositionally biased region" description="Basic and acidic residues" evidence="1">
    <location>
        <begin position="78"/>
        <end position="118"/>
    </location>
</feature>
<name>K0SMY7_THAOC</name>
<dbReference type="EMBL" id="AGNL01014492">
    <property type="protein sequence ID" value="EJK66690.1"/>
    <property type="molecule type" value="Genomic_DNA"/>
</dbReference>